<dbReference type="RefSeq" id="WP_248632224.1">
    <property type="nucleotide sequence ID" value="NZ_JALPTH010000004.1"/>
</dbReference>
<evidence type="ECO:0000313" key="2">
    <source>
        <dbReference type="EMBL" id="MCK8677006.1"/>
    </source>
</evidence>
<gene>
    <name evidence="2" type="ORF">M1O15_06285</name>
</gene>
<keyword evidence="3" id="KW-1185">Reference proteome</keyword>
<evidence type="ECO:0000256" key="1">
    <source>
        <dbReference type="SAM" id="MobiDB-lite"/>
    </source>
</evidence>
<protein>
    <submittedName>
        <fullName evidence="2">Hemerythrin domain-containing protein</fullName>
    </submittedName>
</protein>
<evidence type="ECO:0000313" key="3">
    <source>
        <dbReference type="Proteomes" id="UP001522868"/>
    </source>
</evidence>
<dbReference type="Gene3D" id="1.20.120.520">
    <property type="entry name" value="nmb1532 protein domain like"/>
    <property type="match status" value="1"/>
</dbReference>
<proteinExistence type="predicted"/>
<dbReference type="EMBL" id="JALPTH010000004">
    <property type="protein sequence ID" value="MCK8677006.1"/>
    <property type="molecule type" value="Genomic_DNA"/>
</dbReference>
<accession>A0ABT0I6Q1</accession>
<dbReference type="Proteomes" id="UP001522868">
    <property type="component" value="Unassembled WGS sequence"/>
</dbReference>
<sequence>MPRIDLYRNVHMGQRARLFALAVELGAADGADQAVAEEFADRALAMTAELREHADHEDTHIHPLLRERAPAAADALDAEHIRLDAALAALDERARAFPKAGSDARAGSEAQAGSDARAGSEAQAGSDARAEAQHALYLAVNELISAYLAHLHAEETVAMPALWAAYGDGDLGAVFGGFQATRSPEQRLGDLRGMLPALPPRVRAAIARATVEALPPTEAGSGLYALSTTLAPAQRARLYDDLGAPEAWAAR</sequence>
<organism evidence="2 3">
    <name type="scientific">Streptomyces lichenis</name>
    <dbReference type="NCBI Taxonomy" id="2306967"/>
    <lineage>
        <taxon>Bacteria</taxon>
        <taxon>Bacillati</taxon>
        <taxon>Actinomycetota</taxon>
        <taxon>Actinomycetes</taxon>
        <taxon>Kitasatosporales</taxon>
        <taxon>Streptomycetaceae</taxon>
        <taxon>Streptomyces</taxon>
    </lineage>
</organism>
<reference evidence="2 3" key="1">
    <citation type="submission" date="2022-04" db="EMBL/GenBank/DDBJ databases">
        <title>Streptomyces sp. nov. LCR6-01 isolated from Lichen of Dirinaria sp.</title>
        <authorList>
            <person name="Kanchanasin P."/>
            <person name="Tanasupawat S."/>
            <person name="Phongsopitanun W."/>
        </authorList>
    </citation>
    <scope>NUCLEOTIDE SEQUENCE [LARGE SCALE GENOMIC DNA]</scope>
    <source>
        <strain evidence="2 3">LCR6-01</strain>
    </source>
</reference>
<feature type="region of interest" description="Disordered" evidence="1">
    <location>
        <begin position="99"/>
        <end position="126"/>
    </location>
</feature>
<comment type="caution">
    <text evidence="2">The sequence shown here is derived from an EMBL/GenBank/DDBJ whole genome shotgun (WGS) entry which is preliminary data.</text>
</comment>
<name>A0ABT0I6Q1_9ACTN</name>